<accession>A0A1I7WHK5</accession>
<organism evidence="1 2">
    <name type="scientific">Heterorhabditis bacteriophora</name>
    <name type="common">Entomopathogenic nematode worm</name>
    <dbReference type="NCBI Taxonomy" id="37862"/>
    <lineage>
        <taxon>Eukaryota</taxon>
        <taxon>Metazoa</taxon>
        <taxon>Ecdysozoa</taxon>
        <taxon>Nematoda</taxon>
        <taxon>Chromadorea</taxon>
        <taxon>Rhabditida</taxon>
        <taxon>Rhabditina</taxon>
        <taxon>Rhabditomorpha</taxon>
        <taxon>Strongyloidea</taxon>
        <taxon>Heterorhabditidae</taxon>
        <taxon>Heterorhabditis</taxon>
    </lineage>
</organism>
<protein>
    <submittedName>
        <fullName evidence="2">SAM-dependent methyltransferase</fullName>
    </submittedName>
</protein>
<keyword evidence="1" id="KW-1185">Reference proteome</keyword>
<evidence type="ECO:0000313" key="2">
    <source>
        <dbReference type="WBParaSite" id="Hba_04463"/>
    </source>
</evidence>
<proteinExistence type="predicted"/>
<dbReference type="Proteomes" id="UP000095283">
    <property type="component" value="Unplaced"/>
</dbReference>
<name>A0A1I7WHK5_HETBA</name>
<reference evidence="2" key="1">
    <citation type="submission" date="2016-11" db="UniProtKB">
        <authorList>
            <consortium name="WormBaseParasite"/>
        </authorList>
    </citation>
    <scope>IDENTIFICATION</scope>
</reference>
<dbReference type="AlphaFoldDB" id="A0A1I7WHK5"/>
<evidence type="ECO:0000313" key="1">
    <source>
        <dbReference type="Proteomes" id="UP000095283"/>
    </source>
</evidence>
<sequence length="33" mass="3862">MQRLCEIIDRKIDEGFFTPYAKLLNCFVKQLGA</sequence>
<dbReference type="WBParaSite" id="Hba_04463">
    <property type="protein sequence ID" value="Hba_04463"/>
    <property type="gene ID" value="Hba_04463"/>
</dbReference>